<feature type="compositionally biased region" description="Basic and acidic residues" evidence="1">
    <location>
        <begin position="105"/>
        <end position="114"/>
    </location>
</feature>
<feature type="region of interest" description="Disordered" evidence="1">
    <location>
        <begin position="86"/>
        <end position="220"/>
    </location>
</feature>
<reference evidence="2" key="1">
    <citation type="submission" date="2023-03" db="EMBL/GenBank/DDBJ databases">
        <title>Massive genome expansion in bonnet fungi (Mycena s.s.) driven by repeated elements and novel gene families across ecological guilds.</title>
        <authorList>
            <consortium name="Lawrence Berkeley National Laboratory"/>
            <person name="Harder C.B."/>
            <person name="Miyauchi S."/>
            <person name="Viragh M."/>
            <person name="Kuo A."/>
            <person name="Thoen E."/>
            <person name="Andreopoulos B."/>
            <person name="Lu D."/>
            <person name="Skrede I."/>
            <person name="Drula E."/>
            <person name="Henrissat B."/>
            <person name="Morin E."/>
            <person name="Kohler A."/>
            <person name="Barry K."/>
            <person name="LaButti K."/>
            <person name="Morin E."/>
            <person name="Salamov A."/>
            <person name="Lipzen A."/>
            <person name="Mereny Z."/>
            <person name="Hegedus B."/>
            <person name="Baldrian P."/>
            <person name="Stursova M."/>
            <person name="Weitz H."/>
            <person name="Taylor A."/>
            <person name="Grigoriev I.V."/>
            <person name="Nagy L.G."/>
            <person name="Martin F."/>
            <person name="Kauserud H."/>
        </authorList>
    </citation>
    <scope>NUCLEOTIDE SEQUENCE</scope>
    <source>
        <strain evidence="2">9284</strain>
    </source>
</reference>
<dbReference type="AlphaFoldDB" id="A0AAD7BQM6"/>
<comment type="caution">
    <text evidence="2">The sequence shown here is derived from an EMBL/GenBank/DDBJ whole genome shotgun (WGS) entry which is preliminary data.</text>
</comment>
<sequence>MAYDSKSGFSVIQHALDDLRRESEANRLRADGQSRANVALNNQLKAVMKERDLLRQELDAQKQEVLAAQLKLEGQRTKLLRSLESAQKDMGKLAEEVEDASGGQRKAEAVDHKIQGAPPSEASSSVDSRLPKRKAEEVQDNAADMEQPRRQIFRRMRPHGAPFSSADAPTPAQRYKPSSPEPPFDYRERPLAYGPHTNENRWIIPDRRRNRNPPVFGPGA</sequence>
<proteinExistence type="predicted"/>
<dbReference type="EMBL" id="JARKIF010000011">
    <property type="protein sequence ID" value="KAJ7627387.1"/>
    <property type="molecule type" value="Genomic_DNA"/>
</dbReference>
<gene>
    <name evidence="2" type="ORF">FB45DRAFT_60315</name>
</gene>
<evidence type="ECO:0000313" key="2">
    <source>
        <dbReference type="EMBL" id="KAJ7627387.1"/>
    </source>
</evidence>
<evidence type="ECO:0000313" key="3">
    <source>
        <dbReference type="Proteomes" id="UP001221142"/>
    </source>
</evidence>
<feature type="compositionally biased region" description="Basic and acidic residues" evidence="1">
    <location>
        <begin position="86"/>
        <end position="95"/>
    </location>
</feature>
<accession>A0AAD7BQM6</accession>
<organism evidence="2 3">
    <name type="scientific">Roridomyces roridus</name>
    <dbReference type="NCBI Taxonomy" id="1738132"/>
    <lineage>
        <taxon>Eukaryota</taxon>
        <taxon>Fungi</taxon>
        <taxon>Dikarya</taxon>
        <taxon>Basidiomycota</taxon>
        <taxon>Agaricomycotina</taxon>
        <taxon>Agaricomycetes</taxon>
        <taxon>Agaricomycetidae</taxon>
        <taxon>Agaricales</taxon>
        <taxon>Marasmiineae</taxon>
        <taxon>Mycenaceae</taxon>
        <taxon>Roridomyces</taxon>
    </lineage>
</organism>
<evidence type="ECO:0000256" key="1">
    <source>
        <dbReference type="SAM" id="MobiDB-lite"/>
    </source>
</evidence>
<protein>
    <submittedName>
        <fullName evidence="2">Uncharacterized protein</fullName>
    </submittedName>
</protein>
<name>A0AAD7BQM6_9AGAR</name>
<keyword evidence="3" id="KW-1185">Reference proteome</keyword>
<dbReference type="Proteomes" id="UP001221142">
    <property type="component" value="Unassembled WGS sequence"/>
</dbReference>